<keyword evidence="3" id="KW-1185">Reference proteome</keyword>
<feature type="compositionally biased region" description="Basic and acidic residues" evidence="1">
    <location>
        <begin position="1"/>
        <end position="11"/>
    </location>
</feature>
<dbReference type="OrthoDB" id="4320824at2"/>
<dbReference type="Proteomes" id="UP000295345">
    <property type="component" value="Unassembled WGS sequence"/>
</dbReference>
<sequence>MDASSPHDGRPPKGGRPRPHFHAYRWTGDRRTYDREGPRRPGSPEFADNPCTPILIANWLLRPARHVTATFHDADAAVQWFEEQITRAAPGFAAPQEREPERLAAKIAHVRDTLRRGGDAHATWYVQATGYLTLDLVGCSPNRNRSQLPCPARELR</sequence>
<comment type="caution">
    <text evidence="2">The sequence shown here is derived from an EMBL/GenBank/DDBJ whole genome shotgun (WGS) entry which is preliminary data.</text>
</comment>
<protein>
    <submittedName>
        <fullName evidence="2">Uncharacterized protein</fullName>
    </submittedName>
</protein>
<dbReference type="AlphaFoldDB" id="A0A4R4TBV5"/>
<gene>
    <name evidence="2" type="ORF">E1283_22135</name>
</gene>
<evidence type="ECO:0000313" key="3">
    <source>
        <dbReference type="Proteomes" id="UP000295345"/>
    </source>
</evidence>
<evidence type="ECO:0000256" key="1">
    <source>
        <dbReference type="SAM" id="MobiDB-lite"/>
    </source>
</evidence>
<feature type="compositionally biased region" description="Basic residues" evidence="1">
    <location>
        <begin position="13"/>
        <end position="23"/>
    </location>
</feature>
<feature type="compositionally biased region" description="Basic and acidic residues" evidence="1">
    <location>
        <begin position="27"/>
        <end position="39"/>
    </location>
</feature>
<dbReference type="EMBL" id="SMKI01000254">
    <property type="protein sequence ID" value="TDC72293.1"/>
    <property type="molecule type" value="Genomic_DNA"/>
</dbReference>
<evidence type="ECO:0000313" key="2">
    <source>
        <dbReference type="EMBL" id="TDC72293.1"/>
    </source>
</evidence>
<accession>A0A4R4TBV5</accession>
<proteinExistence type="predicted"/>
<name>A0A4R4TBV5_9ACTN</name>
<reference evidence="2 3" key="1">
    <citation type="submission" date="2019-03" db="EMBL/GenBank/DDBJ databases">
        <title>Draft genome sequences of novel Actinobacteria.</title>
        <authorList>
            <person name="Sahin N."/>
            <person name="Ay H."/>
            <person name="Saygin H."/>
        </authorList>
    </citation>
    <scope>NUCLEOTIDE SEQUENCE [LARGE SCALE GENOMIC DNA]</scope>
    <source>
        <strain evidence="2 3">DSM 41900</strain>
    </source>
</reference>
<feature type="region of interest" description="Disordered" evidence="1">
    <location>
        <begin position="1"/>
        <end position="48"/>
    </location>
</feature>
<dbReference type="RefSeq" id="WP_132819869.1">
    <property type="nucleotide sequence ID" value="NZ_SMKI01000254.1"/>
</dbReference>
<organism evidence="2 3">
    <name type="scientific">Streptomyces hainanensis</name>
    <dbReference type="NCBI Taxonomy" id="402648"/>
    <lineage>
        <taxon>Bacteria</taxon>
        <taxon>Bacillati</taxon>
        <taxon>Actinomycetota</taxon>
        <taxon>Actinomycetes</taxon>
        <taxon>Kitasatosporales</taxon>
        <taxon>Streptomycetaceae</taxon>
        <taxon>Streptomyces</taxon>
    </lineage>
</organism>